<dbReference type="PANTHER" id="PTHR45962">
    <property type="entry name" value="N-FATTY-ACYL-AMINO ACID SYNTHASE/HYDROLASE PM20D1"/>
    <property type="match status" value="1"/>
</dbReference>
<dbReference type="EMBL" id="JAANYQ010000001">
    <property type="protein sequence ID" value="KAF4126985.1"/>
    <property type="molecule type" value="Genomic_DNA"/>
</dbReference>
<keyword evidence="2" id="KW-0645">Protease</keyword>
<feature type="active site" description="Proton acceptor" evidence="6">
    <location>
        <position position="216"/>
    </location>
</feature>
<gene>
    <name evidence="10" type="ORF">GMORB2_0723</name>
</gene>
<keyword evidence="11" id="KW-1185">Reference proteome</keyword>
<dbReference type="InterPro" id="IPR017141">
    <property type="entry name" value="Pept_M20_carboxypep"/>
</dbReference>
<dbReference type="SUPFAM" id="SSF55031">
    <property type="entry name" value="Bacterial exopeptidase dimerisation domain"/>
    <property type="match status" value="1"/>
</dbReference>
<keyword evidence="3 7" id="KW-0479">Metal-binding</keyword>
<evidence type="ECO:0000256" key="8">
    <source>
        <dbReference type="SAM" id="SignalP"/>
    </source>
</evidence>
<comment type="similarity">
    <text evidence="1">Belongs to the peptidase M20A family.</text>
</comment>
<feature type="binding site" evidence="7">
    <location>
        <position position="531"/>
    </location>
    <ligand>
        <name>Zn(2+)</name>
        <dbReference type="ChEBI" id="CHEBI:29105"/>
        <label>1</label>
    </ligand>
</feature>
<feature type="binding site" evidence="7">
    <location>
        <position position="180"/>
    </location>
    <ligand>
        <name>Zn(2+)</name>
        <dbReference type="ChEBI" id="CHEBI:29105"/>
        <label>1</label>
    </ligand>
</feature>
<feature type="non-terminal residue" evidence="10">
    <location>
        <position position="1"/>
    </location>
</feature>
<dbReference type="CDD" id="cd05674">
    <property type="entry name" value="M20_yscS"/>
    <property type="match status" value="1"/>
</dbReference>
<keyword evidence="4" id="KW-0378">Hydrolase</keyword>
<proteinExistence type="inferred from homology"/>
<dbReference type="InterPro" id="IPR011650">
    <property type="entry name" value="Peptidase_M20_dimer"/>
</dbReference>
<dbReference type="GO" id="GO:0046872">
    <property type="term" value="F:metal ion binding"/>
    <property type="evidence" value="ECO:0007669"/>
    <property type="project" value="UniProtKB-KW"/>
</dbReference>
<dbReference type="Gene3D" id="1.10.150.900">
    <property type="match status" value="1"/>
</dbReference>
<evidence type="ECO:0000259" key="9">
    <source>
        <dbReference type="Pfam" id="PF07687"/>
    </source>
</evidence>
<keyword evidence="8" id="KW-0732">Signal</keyword>
<organism evidence="10 11">
    <name type="scientific">Geosmithia morbida</name>
    <dbReference type="NCBI Taxonomy" id="1094350"/>
    <lineage>
        <taxon>Eukaryota</taxon>
        <taxon>Fungi</taxon>
        <taxon>Dikarya</taxon>
        <taxon>Ascomycota</taxon>
        <taxon>Pezizomycotina</taxon>
        <taxon>Sordariomycetes</taxon>
        <taxon>Hypocreomycetidae</taxon>
        <taxon>Hypocreales</taxon>
        <taxon>Bionectriaceae</taxon>
        <taxon>Geosmithia</taxon>
    </lineage>
</organism>
<evidence type="ECO:0000256" key="2">
    <source>
        <dbReference type="ARBA" id="ARBA00022670"/>
    </source>
</evidence>
<dbReference type="FunFam" id="3.40.630.10:FF:000027">
    <property type="entry name" value="N-fatty-acyl-amino acid synthase/hydrolase PM20D1"/>
    <property type="match status" value="1"/>
</dbReference>
<dbReference type="Proteomes" id="UP000749293">
    <property type="component" value="Unassembled WGS sequence"/>
</dbReference>
<evidence type="ECO:0000313" key="11">
    <source>
        <dbReference type="Proteomes" id="UP000749293"/>
    </source>
</evidence>
<accession>A0A9P4Z3E9</accession>
<evidence type="ECO:0000256" key="7">
    <source>
        <dbReference type="PIRSR" id="PIRSR037217-2"/>
    </source>
</evidence>
<comment type="caution">
    <text evidence="10">The sequence shown here is derived from an EMBL/GenBank/DDBJ whole genome shotgun (WGS) entry which is preliminary data.</text>
</comment>
<evidence type="ECO:0000256" key="5">
    <source>
        <dbReference type="ARBA" id="ARBA00022833"/>
    </source>
</evidence>
<dbReference type="Gene3D" id="3.30.70.360">
    <property type="match status" value="1"/>
</dbReference>
<protein>
    <recommendedName>
        <fullName evidence="9">Peptidase M20 dimerisation domain-containing protein</fullName>
    </recommendedName>
</protein>
<evidence type="ECO:0000256" key="3">
    <source>
        <dbReference type="ARBA" id="ARBA00022723"/>
    </source>
</evidence>
<evidence type="ECO:0000256" key="6">
    <source>
        <dbReference type="PIRSR" id="PIRSR037217-1"/>
    </source>
</evidence>
<feature type="binding site" evidence="7">
    <location>
        <position position="217"/>
    </location>
    <ligand>
        <name>Zn(2+)</name>
        <dbReference type="ChEBI" id="CHEBI:29105"/>
        <label>1</label>
    </ligand>
</feature>
<sequence length="561" mass="60381">MKPAVIKVAAALAAATAASGAGAVAVPGSQQRPLTASGFSCSLPPVIDPSSDGLPSAESLFSSREALERQVERHQAVVRVPTVSYDDLGPPGEDDRWAPFFDLHAVLEKLYPNLHKRASLEKVNTLGLVYTILGTDVSLKPTLLAAHQDVVPVADASTWTHPPFAAVYDGEWIWGRGASDDKNSLTALLSAVEALLSPETGWTPRRTLILAFGFDEECSGLRGAASISRHLQSAYGTDSVAVILDEGGTGLGPVDGDDSGTLYAVPAVMEKGHVDVWFDLSVAGGHSSFPFPHTGIGIAAEIITALEANPWSPAVLDDSPVHRQLQCQARHSPGADAELTRLVRERDLDGLARRLAASGRVPQYMVQTSQAVDTIRGGQKINAMPEAVSLGVNYRVAPQDSIPRVMRNVVDVIAPVVDRYGLRLRAYEGDADYDEYRGGDALPRYDVDYNGTLVLRAREKTAVTPISPTSGPVWDLFSGAIQHSYATESGAPVVPVGIIMTGNTDTRHYLDLSPNIYRWTPARQGTALNIHTVDERVRMDGHIGMVKFYYNFVRTFDQADI</sequence>
<keyword evidence="5 7" id="KW-0862">Zinc</keyword>
<feature type="signal peptide" evidence="8">
    <location>
        <begin position="1"/>
        <end position="20"/>
    </location>
</feature>
<feature type="binding site" evidence="7">
    <location>
        <position position="147"/>
    </location>
    <ligand>
        <name>Zn(2+)</name>
        <dbReference type="ChEBI" id="CHEBI:29105"/>
        <label>2</label>
    </ligand>
</feature>
<dbReference type="Pfam" id="PF01546">
    <property type="entry name" value="Peptidase_M20"/>
    <property type="match status" value="1"/>
</dbReference>
<dbReference type="OrthoDB" id="3064516at2759"/>
<dbReference type="AlphaFoldDB" id="A0A9P4Z3E9"/>
<dbReference type="GeneID" id="55966953"/>
<dbReference type="SUPFAM" id="SSF53187">
    <property type="entry name" value="Zn-dependent exopeptidases"/>
    <property type="match status" value="1"/>
</dbReference>
<evidence type="ECO:0000256" key="1">
    <source>
        <dbReference type="ARBA" id="ARBA00006247"/>
    </source>
</evidence>
<name>A0A9P4Z3E9_9HYPO</name>
<dbReference type="PANTHER" id="PTHR45962:SF1">
    <property type="entry name" value="N-FATTY-ACYL-AMINO ACID SYNTHASE_HYDROLASE PM20D1"/>
    <property type="match status" value="1"/>
</dbReference>
<dbReference type="InterPro" id="IPR036264">
    <property type="entry name" value="Bact_exopeptidase_dim_dom"/>
</dbReference>
<dbReference type="PIRSF" id="PIRSF037217">
    <property type="entry name" value="Carboxypeptidase_S"/>
    <property type="match status" value="1"/>
</dbReference>
<feature type="domain" description="Peptidase M20 dimerisation" evidence="9">
    <location>
        <begin position="270"/>
        <end position="415"/>
    </location>
</feature>
<dbReference type="Pfam" id="PF07687">
    <property type="entry name" value="M20_dimer"/>
    <property type="match status" value="1"/>
</dbReference>
<reference evidence="10" key="1">
    <citation type="submission" date="2020-03" db="EMBL/GenBank/DDBJ databases">
        <title>Site-based positive gene gene selection in Geosmithia morbida across the United States reveals a broad range of putative effectors and factors for local host and environmental adapation.</title>
        <authorList>
            <person name="Onufrak A."/>
            <person name="Murdoch R.W."/>
            <person name="Gazis R."/>
            <person name="Huff M."/>
            <person name="Staton M."/>
            <person name="Klingeman W."/>
            <person name="Hadziabdic D."/>
        </authorList>
    </citation>
    <scope>NUCLEOTIDE SEQUENCE</scope>
    <source>
        <strain evidence="10">1262</strain>
    </source>
</reference>
<dbReference type="Gene3D" id="3.40.630.10">
    <property type="entry name" value="Zn peptidases"/>
    <property type="match status" value="1"/>
</dbReference>
<feature type="active site" evidence="6">
    <location>
        <position position="149"/>
    </location>
</feature>
<dbReference type="GO" id="GO:0051603">
    <property type="term" value="P:proteolysis involved in protein catabolic process"/>
    <property type="evidence" value="ECO:0007669"/>
    <property type="project" value="TreeGrafter"/>
</dbReference>
<evidence type="ECO:0000256" key="4">
    <source>
        <dbReference type="ARBA" id="ARBA00022801"/>
    </source>
</evidence>
<evidence type="ECO:0000313" key="10">
    <source>
        <dbReference type="EMBL" id="KAF4126985.1"/>
    </source>
</evidence>
<dbReference type="InterPro" id="IPR002933">
    <property type="entry name" value="Peptidase_M20"/>
</dbReference>
<dbReference type="RefSeq" id="XP_035325637.1">
    <property type="nucleotide sequence ID" value="XM_035462707.1"/>
</dbReference>
<feature type="binding site" evidence="7">
    <location>
        <position position="245"/>
    </location>
    <ligand>
        <name>Zn(2+)</name>
        <dbReference type="ChEBI" id="CHEBI:29105"/>
        <label>2</label>
    </ligand>
</feature>
<dbReference type="GO" id="GO:0000328">
    <property type="term" value="C:fungal-type vacuole lumen"/>
    <property type="evidence" value="ECO:0007669"/>
    <property type="project" value="TreeGrafter"/>
</dbReference>
<dbReference type="GO" id="GO:0004181">
    <property type="term" value="F:metallocarboxypeptidase activity"/>
    <property type="evidence" value="ECO:0007669"/>
    <property type="project" value="InterPro"/>
</dbReference>
<feature type="chain" id="PRO_5040267333" description="Peptidase M20 dimerisation domain-containing protein" evidence="8">
    <location>
        <begin position="21"/>
        <end position="561"/>
    </location>
</feature>
<feature type="binding site" evidence="7">
    <location>
        <position position="180"/>
    </location>
    <ligand>
        <name>Zn(2+)</name>
        <dbReference type="ChEBI" id="CHEBI:29105"/>
        <label>2</label>
    </ligand>
</feature>
<dbReference type="InterPro" id="IPR047177">
    <property type="entry name" value="Pept_M20A"/>
</dbReference>